<keyword evidence="2" id="KW-1185">Reference proteome</keyword>
<accession>A0A1C7LX59</accession>
<organism evidence="1 2">
    <name type="scientific">Grifola frondosa</name>
    <name type="common">Maitake</name>
    <name type="synonym">Polyporus frondosus</name>
    <dbReference type="NCBI Taxonomy" id="5627"/>
    <lineage>
        <taxon>Eukaryota</taxon>
        <taxon>Fungi</taxon>
        <taxon>Dikarya</taxon>
        <taxon>Basidiomycota</taxon>
        <taxon>Agaricomycotina</taxon>
        <taxon>Agaricomycetes</taxon>
        <taxon>Polyporales</taxon>
        <taxon>Grifolaceae</taxon>
        <taxon>Grifola</taxon>
    </lineage>
</organism>
<name>A0A1C7LX59_GRIFR</name>
<dbReference type="AlphaFoldDB" id="A0A1C7LX59"/>
<evidence type="ECO:0000313" key="1">
    <source>
        <dbReference type="EMBL" id="OBZ69232.1"/>
    </source>
</evidence>
<sequence>MRCRLPRHDASILPSRKLRSAMPLRRSSLYTHQQARALQCLCSTSITLTTRHIEEIALIPNGIFAPSLSLLDPSSILHRLKIFYETRSHLATARPAPATSQPWYQSPARRRLLVDSAFRRIQVYAKVVAGFVRYEWDPRDMSTPS</sequence>
<proteinExistence type="predicted"/>
<evidence type="ECO:0000313" key="2">
    <source>
        <dbReference type="Proteomes" id="UP000092993"/>
    </source>
</evidence>
<dbReference type="Proteomes" id="UP000092993">
    <property type="component" value="Unassembled WGS sequence"/>
</dbReference>
<protein>
    <submittedName>
        <fullName evidence="1">Uncharacterized protein</fullName>
    </submittedName>
</protein>
<dbReference type="EMBL" id="LUGG01000018">
    <property type="protein sequence ID" value="OBZ69232.1"/>
    <property type="molecule type" value="Genomic_DNA"/>
</dbReference>
<gene>
    <name evidence="1" type="ORF">A0H81_10826</name>
</gene>
<reference evidence="1 2" key="1">
    <citation type="submission" date="2016-03" db="EMBL/GenBank/DDBJ databases">
        <title>Whole genome sequencing of Grifola frondosa 9006-11.</title>
        <authorList>
            <person name="Min B."/>
            <person name="Park H."/>
            <person name="Kim J.-G."/>
            <person name="Cho H."/>
            <person name="Oh Y.-L."/>
            <person name="Kong W.-S."/>
            <person name="Choi I.-G."/>
        </authorList>
    </citation>
    <scope>NUCLEOTIDE SEQUENCE [LARGE SCALE GENOMIC DNA]</scope>
    <source>
        <strain evidence="1 2">9006-11</strain>
    </source>
</reference>
<comment type="caution">
    <text evidence="1">The sequence shown here is derived from an EMBL/GenBank/DDBJ whole genome shotgun (WGS) entry which is preliminary data.</text>
</comment>